<evidence type="ECO:0000313" key="16">
    <source>
        <dbReference type="EMBL" id="KAA0192532.1"/>
    </source>
</evidence>
<dbReference type="InterPro" id="IPR018303">
    <property type="entry name" value="ATPase_P-typ_P_site"/>
</dbReference>
<keyword evidence="5" id="KW-0479">Metal-binding</keyword>
<dbReference type="Gene3D" id="3.40.50.1000">
    <property type="entry name" value="HAD superfamily/HAD-like"/>
    <property type="match status" value="2"/>
</dbReference>
<comment type="subcellular location">
    <subcellularLocation>
        <location evidence="1">Membrane</location>
        <topology evidence="1">Multi-pass membrane protein</topology>
    </subcellularLocation>
</comment>
<comment type="similarity">
    <text evidence="2">Belongs to the cation transport ATPase (P-type) (TC 3.A.3) family. Type V subfamily.</text>
</comment>
<feature type="region of interest" description="Disordered" evidence="13">
    <location>
        <begin position="1233"/>
        <end position="1264"/>
    </location>
</feature>
<evidence type="ECO:0000256" key="8">
    <source>
        <dbReference type="ARBA" id="ARBA00022842"/>
    </source>
</evidence>
<feature type="transmembrane region" description="Helical" evidence="14">
    <location>
        <begin position="339"/>
        <end position="359"/>
    </location>
</feature>
<dbReference type="InterPro" id="IPR059000">
    <property type="entry name" value="ATPase_P-type_domA"/>
</dbReference>
<feature type="transmembrane region" description="Helical" evidence="14">
    <location>
        <begin position="126"/>
        <end position="146"/>
    </location>
</feature>
<feature type="transmembrane region" description="Helical" evidence="14">
    <location>
        <begin position="1093"/>
        <end position="1114"/>
    </location>
</feature>
<evidence type="ECO:0000256" key="9">
    <source>
        <dbReference type="ARBA" id="ARBA00022967"/>
    </source>
</evidence>
<dbReference type="SUPFAM" id="SSF81660">
    <property type="entry name" value="Metal cation-transporting ATPase, ATP-binding domain N"/>
    <property type="match status" value="1"/>
</dbReference>
<dbReference type="PANTHER" id="PTHR45630">
    <property type="entry name" value="CATION-TRANSPORTING ATPASE-RELATED"/>
    <property type="match status" value="1"/>
</dbReference>
<dbReference type="EMBL" id="LUCM01005629">
    <property type="protein sequence ID" value="KAA0192532.1"/>
    <property type="molecule type" value="Genomic_DNA"/>
</dbReference>
<dbReference type="InterPro" id="IPR006544">
    <property type="entry name" value="P-type_TPase_V"/>
</dbReference>
<dbReference type="Gene3D" id="2.70.150.10">
    <property type="entry name" value="Calcium-transporting ATPase, cytoplasmic transduction domain A"/>
    <property type="match status" value="1"/>
</dbReference>
<feature type="region of interest" description="Disordered" evidence="13">
    <location>
        <begin position="751"/>
        <end position="784"/>
    </location>
</feature>
<keyword evidence="4 14" id="KW-0812">Transmembrane</keyword>
<keyword evidence="6" id="KW-0547">Nucleotide-binding</keyword>
<feature type="domain" description="P-type ATPase A" evidence="15">
    <location>
        <begin position="176"/>
        <end position="286"/>
    </location>
</feature>
<feature type="region of interest" description="Disordered" evidence="13">
    <location>
        <begin position="1314"/>
        <end position="1353"/>
    </location>
</feature>
<feature type="transmembrane region" description="Helical" evidence="14">
    <location>
        <begin position="300"/>
        <end position="319"/>
    </location>
</feature>
<evidence type="ECO:0000256" key="14">
    <source>
        <dbReference type="SAM" id="Phobius"/>
    </source>
</evidence>
<dbReference type="FunFam" id="1.20.1110.10:FF:000023">
    <property type="entry name" value="Cation-transporting ATPase"/>
    <property type="match status" value="1"/>
</dbReference>
<sequence>MPREVEDNGRGSLSGVLTKGKIFEGDGTPVNEMQPTYFVYKKLKYIWSESLKRFELLSPWDEQTYSELFPAKPLPEDVVHRRRCLYGPNVIEVHLTPIINLLLNECLNPFYCFQAFSCALWFSDDYYMYASCIVLISAISIITQIYEMRKNQRALKRTVCGSSLVLVCRDMGEFTEFAEVDSTELVPGDILEIPRNGCMMHCDAILLSGNCIVNESTLTGESVPVTKTPLPQQKKDEVFNVRSTARHVLFGGTSVIQTRNYADERVLAMVIRTGFRTAKGELVRSILFPKPLTFKFTQDALKFVGALAVLAFVGFGISVYFMHRSGSSVKSIVLRSLDLITVCVPPALPMAMTVGVVFAQRRLRSKRIYCINPSLINVCGVINVTCFDKTGTLTEDGLDLWGVVPMSNGRFSDPHLEPSEFDRGPLLESMATCHSLTLIEGVLSGDPLDLKMFQSTKWEFIEETEDHCKFEMAVPAIVRPRMQNPSENNSDVDIKCKTGVRSVLSLHTFLIPSDFHSVLLEYTREGYRVLALAWRPLKISYTRMLRIHRERVEQDLLFLGLLVMENRLKPESAPVIRVLRNANIRPVMVTGDNMLTALSVARDCEMIDELDRIVIVSAKPPPTLSTTTDISSDLNAASASGDVNGGNSIPFGCADSGRTNNLPSEMGHWPACDVPAAYTEIFGSHQTVPLVEFHYAEDLHKPVTEVTATSVTTVRNRRRKSSREHRWFRHPNPRSAFTTYYETVAIENSKSNLSPDANGVGEQSSDNLFDSSSPKLKSRSKTATSDTAHRINIRMIDRPDFHLAISGKTWAIIKEHYPWLIPKLVVKGTVFARFSPEQKTQLIESLQSVGYFVAMCGDGANDCGALKAAHAGVSLSEAEASVASPFTSKEQNISCIPTLIREGRCALVTSFGTLKFITGYSLVQSISVISLFYIGSSLSDGQFLYIDLFLITSLSITFGYTEPYPHLSIKPPRMRLLSTITLLSLGCQIAAHLTVQVIAYVLVRAQPWYLPLFDLSDEYELTNYESTVLFTVASYQYLILVVVFSKGAPYRRSMVTNYFFMVNVAVCLVCTLCLTASNFGIRETWLSLVKIPSPMFVLVLHLMVLANFLLCYLVESLVEGVAFRHQLVHIRRALFPRRVHRKDYEQIREEIDRLAGTWPPLIRSASVQALPKELFQDADVVPPVLKTSIRQRKRNISGMSTETEDDEVLPPGNLTETVVFRAPVVGSVVRSQRSPLTARSGRPSDMDVDVVRKSSAASRRRSRSFDSIDLEAWRKHCPSITESKHEEILNHSNDPTELTKFLDMPDSMFHVPGRSHGLPLGEVREKRKRHQSTGPRSEPLCADTGGRTPGHQV</sequence>
<name>A0A8E0RWJ9_9TREM</name>
<feature type="transmembrane region" description="Helical" evidence="14">
    <location>
        <begin position="942"/>
        <end position="961"/>
    </location>
</feature>
<evidence type="ECO:0000256" key="5">
    <source>
        <dbReference type="ARBA" id="ARBA00022723"/>
    </source>
</evidence>
<dbReference type="SUPFAM" id="SSF81665">
    <property type="entry name" value="Calcium ATPase, transmembrane domain M"/>
    <property type="match status" value="1"/>
</dbReference>
<feature type="transmembrane region" description="Helical" evidence="14">
    <location>
        <begin position="1057"/>
        <end position="1081"/>
    </location>
</feature>
<evidence type="ECO:0000256" key="1">
    <source>
        <dbReference type="ARBA" id="ARBA00004141"/>
    </source>
</evidence>
<evidence type="ECO:0000256" key="4">
    <source>
        <dbReference type="ARBA" id="ARBA00022692"/>
    </source>
</evidence>
<dbReference type="PRINTS" id="PR00119">
    <property type="entry name" value="CATATPASE"/>
</dbReference>
<organism evidence="16 17">
    <name type="scientific">Fasciolopsis buskii</name>
    <dbReference type="NCBI Taxonomy" id="27845"/>
    <lineage>
        <taxon>Eukaryota</taxon>
        <taxon>Metazoa</taxon>
        <taxon>Spiralia</taxon>
        <taxon>Lophotrochozoa</taxon>
        <taxon>Platyhelminthes</taxon>
        <taxon>Trematoda</taxon>
        <taxon>Digenea</taxon>
        <taxon>Plagiorchiida</taxon>
        <taxon>Echinostomata</taxon>
        <taxon>Echinostomatoidea</taxon>
        <taxon>Fasciolidae</taxon>
        <taxon>Fasciolopsis</taxon>
    </lineage>
</organism>
<keyword evidence="3" id="KW-0597">Phosphoprotein</keyword>
<keyword evidence="7" id="KW-0067">ATP-binding</keyword>
<keyword evidence="17" id="KW-1185">Reference proteome</keyword>
<keyword evidence="10 14" id="KW-1133">Transmembrane helix</keyword>
<feature type="compositionally biased region" description="Basic and acidic residues" evidence="13">
    <location>
        <begin position="1242"/>
        <end position="1252"/>
    </location>
</feature>
<feature type="transmembrane region" description="Helical" evidence="14">
    <location>
        <begin position="982"/>
        <end position="1003"/>
    </location>
</feature>
<dbReference type="GO" id="GO:0015203">
    <property type="term" value="F:polyamine transmembrane transporter activity"/>
    <property type="evidence" value="ECO:0007669"/>
    <property type="project" value="TreeGrafter"/>
</dbReference>
<evidence type="ECO:0000313" key="17">
    <source>
        <dbReference type="Proteomes" id="UP000728185"/>
    </source>
</evidence>
<protein>
    <submittedName>
        <fullName evidence="16">Cation-transporting ATPase</fullName>
    </submittedName>
</protein>
<dbReference type="GO" id="GO:0006874">
    <property type="term" value="P:intracellular calcium ion homeostasis"/>
    <property type="evidence" value="ECO:0007669"/>
    <property type="project" value="TreeGrafter"/>
</dbReference>
<proteinExistence type="inferred from homology"/>
<dbReference type="Proteomes" id="UP000728185">
    <property type="component" value="Unassembled WGS sequence"/>
</dbReference>
<dbReference type="PANTHER" id="PTHR45630:SF8">
    <property type="entry name" value="CATION-TRANSPORTING ATPASE"/>
    <property type="match status" value="1"/>
</dbReference>
<dbReference type="SUPFAM" id="SSF81653">
    <property type="entry name" value="Calcium ATPase, transduction domain A"/>
    <property type="match status" value="1"/>
</dbReference>
<dbReference type="GO" id="GO:0016020">
    <property type="term" value="C:membrane"/>
    <property type="evidence" value="ECO:0007669"/>
    <property type="project" value="UniProtKB-SubCell"/>
</dbReference>
<keyword evidence="11 14" id="KW-0472">Membrane</keyword>
<evidence type="ECO:0000256" key="12">
    <source>
        <dbReference type="ARBA" id="ARBA00049360"/>
    </source>
</evidence>
<gene>
    <name evidence="16" type="ORF">FBUS_05089</name>
</gene>
<dbReference type="GO" id="GO:0005524">
    <property type="term" value="F:ATP binding"/>
    <property type="evidence" value="ECO:0007669"/>
    <property type="project" value="UniProtKB-KW"/>
</dbReference>
<comment type="caution">
    <text evidence="16">The sequence shown here is derived from an EMBL/GenBank/DDBJ whole genome shotgun (WGS) entry which is preliminary data.</text>
</comment>
<evidence type="ECO:0000259" key="15">
    <source>
        <dbReference type="Pfam" id="PF00122"/>
    </source>
</evidence>
<evidence type="ECO:0000256" key="2">
    <source>
        <dbReference type="ARBA" id="ARBA00006000"/>
    </source>
</evidence>
<evidence type="ECO:0000256" key="13">
    <source>
        <dbReference type="SAM" id="MobiDB-lite"/>
    </source>
</evidence>
<dbReference type="GO" id="GO:0016887">
    <property type="term" value="F:ATP hydrolysis activity"/>
    <property type="evidence" value="ECO:0007669"/>
    <property type="project" value="InterPro"/>
</dbReference>
<dbReference type="SUPFAM" id="SSF56784">
    <property type="entry name" value="HAD-like"/>
    <property type="match status" value="1"/>
</dbReference>
<dbReference type="Pfam" id="PF00122">
    <property type="entry name" value="E1-E2_ATPase"/>
    <property type="match status" value="1"/>
</dbReference>
<dbReference type="InterPro" id="IPR023214">
    <property type="entry name" value="HAD_sf"/>
</dbReference>
<dbReference type="OrthoDB" id="48943at2759"/>
<keyword evidence="8" id="KW-0460">Magnesium</keyword>
<dbReference type="NCBIfam" id="TIGR01494">
    <property type="entry name" value="ATPase_P-type"/>
    <property type="match status" value="2"/>
</dbReference>
<comment type="catalytic activity">
    <reaction evidence="12">
        <text>ATP + H2O = ADP + phosphate + H(+)</text>
        <dbReference type="Rhea" id="RHEA:13065"/>
        <dbReference type="ChEBI" id="CHEBI:15377"/>
        <dbReference type="ChEBI" id="CHEBI:15378"/>
        <dbReference type="ChEBI" id="CHEBI:30616"/>
        <dbReference type="ChEBI" id="CHEBI:43474"/>
        <dbReference type="ChEBI" id="CHEBI:456216"/>
    </reaction>
</comment>
<dbReference type="PROSITE" id="PS00154">
    <property type="entry name" value="ATPASE_E1_E2"/>
    <property type="match status" value="1"/>
</dbReference>
<dbReference type="GO" id="GO:0140358">
    <property type="term" value="F:P-type transmembrane transporter activity"/>
    <property type="evidence" value="ECO:0007669"/>
    <property type="project" value="InterPro"/>
</dbReference>
<evidence type="ECO:0000256" key="10">
    <source>
        <dbReference type="ARBA" id="ARBA00022989"/>
    </source>
</evidence>
<dbReference type="GO" id="GO:0046872">
    <property type="term" value="F:metal ion binding"/>
    <property type="evidence" value="ECO:0007669"/>
    <property type="project" value="UniProtKB-KW"/>
</dbReference>
<feature type="transmembrane region" description="Helical" evidence="14">
    <location>
        <begin position="1023"/>
        <end position="1045"/>
    </location>
</feature>
<evidence type="ECO:0000256" key="7">
    <source>
        <dbReference type="ARBA" id="ARBA00022840"/>
    </source>
</evidence>
<keyword evidence="9" id="KW-1278">Translocase</keyword>
<dbReference type="InterPro" id="IPR001757">
    <property type="entry name" value="P_typ_ATPase"/>
</dbReference>
<dbReference type="InterPro" id="IPR036412">
    <property type="entry name" value="HAD-like_sf"/>
</dbReference>
<dbReference type="InterPro" id="IPR023298">
    <property type="entry name" value="ATPase_P-typ_TM_dom_sf"/>
</dbReference>
<accession>A0A8E0RWJ9</accession>
<feature type="transmembrane region" description="Helical" evidence="14">
    <location>
        <begin position="917"/>
        <end position="936"/>
    </location>
</feature>
<evidence type="ECO:0000256" key="11">
    <source>
        <dbReference type="ARBA" id="ARBA00023136"/>
    </source>
</evidence>
<evidence type="ECO:0000256" key="3">
    <source>
        <dbReference type="ARBA" id="ARBA00022553"/>
    </source>
</evidence>
<dbReference type="Gene3D" id="3.40.1110.10">
    <property type="entry name" value="Calcium-transporting ATPase, cytoplasmic domain N"/>
    <property type="match status" value="1"/>
</dbReference>
<evidence type="ECO:0000256" key="6">
    <source>
        <dbReference type="ARBA" id="ARBA00022741"/>
    </source>
</evidence>
<dbReference type="GO" id="GO:0019829">
    <property type="term" value="F:ATPase-coupled monoatomic cation transmembrane transporter activity"/>
    <property type="evidence" value="ECO:0007669"/>
    <property type="project" value="TreeGrafter"/>
</dbReference>
<dbReference type="InterPro" id="IPR008250">
    <property type="entry name" value="ATPase_P-typ_transduc_dom_A_sf"/>
</dbReference>
<dbReference type="InterPro" id="IPR023299">
    <property type="entry name" value="ATPase_P-typ_cyto_dom_N"/>
</dbReference>
<reference evidence="16" key="1">
    <citation type="submission" date="2019-05" db="EMBL/GenBank/DDBJ databases">
        <title>Annotation for the trematode Fasciolopsis buski.</title>
        <authorList>
            <person name="Choi Y.-J."/>
        </authorList>
    </citation>
    <scope>NUCLEOTIDE SEQUENCE</scope>
    <source>
        <strain evidence="16">HT</strain>
        <tissue evidence="16">Whole worm</tissue>
    </source>
</reference>
<dbReference type="FunFam" id="3.40.50.1000:FF:000068">
    <property type="entry name" value="Cation-transporting ATPase"/>
    <property type="match status" value="1"/>
</dbReference>